<dbReference type="Proteomes" id="UP001305779">
    <property type="component" value="Unassembled WGS sequence"/>
</dbReference>
<dbReference type="EMBL" id="JAXOVC010000007">
    <property type="protein sequence ID" value="KAK4498628.1"/>
    <property type="molecule type" value="Genomic_DNA"/>
</dbReference>
<dbReference type="PANTHER" id="PTHR43976:SF16">
    <property type="entry name" value="SHORT-CHAIN DEHYDROGENASE_REDUCTASE FAMILY PROTEIN"/>
    <property type="match status" value="1"/>
</dbReference>
<evidence type="ECO:0000256" key="2">
    <source>
        <dbReference type="ARBA" id="ARBA00023002"/>
    </source>
</evidence>
<name>A0ABR0EBW0_ZASCE</name>
<dbReference type="InterPro" id="IPR002347">
    <property type="entry name" value="SDR_fam"/>
</dbReference>
<dbReference type="PRINTS" id="PR00081">
    <property type="entry name" value="GDHRDH"/>
</dbReference>
<reference evidence="3 4" key="1">
    <citation type="journal article" date="2023" name="G3 (Bethesda)">
        <title>A chromosome-level genome assembly of Zasmidium syzygii isolated from banana leaves.</title>
        <authorList>
            <person name="van Westerhoven A.C."/>
            <person name="Mehrabi R."/>
            <person name="Talebi R."/>
            <person name="Steentjes M.B.F."/>
            <person name="Corcolon B."/>
            <person name="Chong P.A."/>
            <person name="Kema G.H.J."/>
            <person name="Seidl M.F."/>
        </authorList>
    </citation>
    <scope>NUCLEOTIDE SEQUENCE [LARGE SCALE GENOMIC DNA]</scope>
    <source>
        <strain evidence="3 4">P124</strain>
    </source>
</reference>
<evidence type="ECO:0000256" key="1">
    <source>
        <dbReference type="ARBA" id="ARBA00006484"/>
    </source>
</evidence>
<dbReference type="SUPFAM" id="SSF51735">
    <property type="entry name" value="NAD(P)-binding Rossmann-fold domains"/>
    <property type="match status" value="1"/>
</dbReference>
<gene>
    <name evidence="3" type="ORF">PRZ48_009138</name>
</gene>
<dbReference type="PANTHER" id="PTHR43976">
    <property type="entry name" value="SHORT CHAIN DEHYDROGENASE"/>
    <property type="match status" value="1"/>
</dbReference>
<dbReference type="InterPro" id="IPR036291">
    <property type="entry name" value="NAD(P)-bd_dom_sf"/>
</dbReference>
<organism evidence="3 4">
    <name type="scientific">Zasmidium cellare</name>
    <name type="common">Wine cellar mold</name>
    <name type="synonym">Racodium cellare</name>
    <dbReference type="NCBI Taxonomy" id="395010"/>
    <lineage>
        <taxon>Eukaryota</taxon>
        <taxon>Fungi</taxon>
        <taxon>Dikarya</taxon>
        <taxon>Ascomycota</taxon>
        <taxon>Pezizomycotina</taxon>
        <taxon>Dothideomycetes</taxon>
        <taxon>Dothideomycetidae</taxon>
        <taxon>Mycosphaerellales</taxon>
        <taxon>Mycosphaerellaceae</taxon>
        <taxon>Zasmidium</taxon>
    </lineage>
</organism>
<dbReference type="Gene3D" id="3.40.50.720">
    <property type="entry name" value="NAD(P)-binding Rossmann-like Domain"/>
    <property type="match status" value="1"/>
</dbReference>
<comment type="similarity">
    <text evidence="1">Belongs to the short-chain dehydrogenases/reductases (SDR) family.</text>
</comment>
<accession>A0ABR0EBW0</accession>
<protein>
    <submittedName>
        <fullName evidence="3">Uncharacterized protein</fullName>
    </submittedName>
</protein>
<sequence>MPSQKQVWLITGCSSGFGHEIVKQLLQRGGNVIATARKIDAIKDLKDLGAAVLELDVTASFEDLQKKADEAVAFYGRLDVLFANAGFVLYAPVEEADPSKDLLRNISTNTFGASKLLRALMPQWRKQQSGFLLVNSSYTSWWSTAPGCGPYAASKAALDRLVLHFAKEIELQQLNIKTLVVHPGHFRTDATKPSKYDFDRPTTNYAQLGEMSRGMINDMHGQQPGDVKKACKVLIDLVKGEGDVEGRDLPPTLPLGTDAWETCVQETEKYLKMLKDWESVIRSTDVVPGSSEWGAQVA</sequence>
<keyword evidence="2" id="KW-0560">Oxidoreductase</keyword>
<comment type="caution">
    <text evidence="3">The sequence shown here is derived from an EMBL/GenBank/DDBJ whole genome shotgun (WGS) entry which is preliminary data.</text>
</comment>
<proteinExistence type="inferred from homology"/>
<evidence type="ECO:0000313" key="4">
    <source>
        <dbReference type="Proteomes" id="UP001305779"/>
    </source>
</evidence>
<keyword evidence="4" id="KW-1185">Reference proteome</keyword>
<dbReference type="InterPro" id="IPR051911">
    <property type="entry name" value="SDR_oxidoreductase"/>
</dbReference>
<dbReference type="Pfam" id="PF00106">
    <property type="entry name" value="adh_short"/>
    <property type="match status" value="1"/>
</dbReference>
<evidence type="ECO:0000313" key="3">
    <source>
        <dbReference type="EMBL" id="KAK4498628.1"/>
    </source>
</evidence>